<dbReference type="Gene3D" id="2.60.40.150">
    <property type="entry name" value="C2 domain"/>
    <property type="match status" value="2"/>
</dbReference>
<dbReference type="PROSITE" id="PS51778">
    <property type="entry name" value="VAST"/>
    <property type="match status" value="2"/>
</dbReference>
<dbReference type="GO" id="GO:0016020">
    <property type="term" value="C:membrane"/>
    <property type="evidence" value="ECO:0007669"/>
    <property type="project" value="UniProtKB-SubCell"/>
</dbReference>
<evidence type="ECO:0000256" key="3">
    <source>
        <dbReference type="ARBA" id="ARBA00022692"/>
    </source>
</evidence>
<gene>
    <name evidence="10" type="ORF">AARE701A_LOCUS198</name>
</gene>
<dbReference type="InterPro" id="IPR031968">
    <property type="entry name" value="VASt"/>
</dbReference>
<evidence type="ECO:0000313" key="11">
    <source>
        <dbReference type="Proteomes" id="UP000682877"/>
    </source>
</evidence>
<dbReference type="Gene3D" id="2.130.10.10">
    <property type="entry name" value="YVTN repeat-like/Quinoprotein amine dehydrogenase"/>
    <property type="match status" value="1"/>
</dbReference>
<dbReference type="InterPro" id="IPR035892">
    <property type="entry name" value="C2_domain_sf"/>
</dbReference>
<feature type="compositionally biased region" description="Polar residues" evidence="6">
    <location>
        <begin position="191"/>
        <end position="212"/>
    </location>
</feature>
<dbReference type="PANTHER" id="PTHR46296">
    <property type="entry name" value="BNAA05G37250D PROTEIN"/>
    <property type="match status" value="1"/>
</dbReference>
<dbReference type="SMART" id="SM00320">
    <property type="entry name" value="WD40"/>
    <property type="match status" value="2"/>
</dbReference>
<dbReference type="Pfam" id="PF00168">
    <property type="entry name" value="C2"/>
    <property type="match status" value="2"/>
</dbReference>
<dbReference type="InterPro" id="IPR044511">
    <property type="entry name" value="At1g03370/At5g50170-like"/>
</dbReference>
<feature type="compositionally biased region" description="Polar residues" evidence="6">
    <location>
        <begin position="158"/>
        <end position="172"/>
    </location>
</feature>
<keyword evidence="11" id="KW-1185">Reference proteome</keyword>
<dbReference type="PROSITE" id="PS50004">
    <property type="entry name" value="C2"/>
    <property type="match status" value="2"/>
</dbReference>
<proteinExistence type="predicted"/>
<evidence type="ECO:0008006" key="12">
    <source>
        <dbReference type="Google" id="ProtNLM"/>
    </source>
</evidence>
<dbReference type="Pfam" id="PF12490">
    <property type="entry name" value="BCAS3"/>
    <property type="match status" value="1"/>
</dbReference>
<dbReference type="InterPro" id="IPR011993">
    <property type="entry name" value="PH-like_dom_sf"/>
</dbReference>
<dbReference type="Pfam" id="PF16016">
    <property type="entry name" value="VASt"/>
    <property type="match status" value="2"/>
</dbReference>
<dbReference type="InterPro" id="IPR022175">
    <property type="entry name" value="BCAS3_dom"/>
</dbReference>
<organism evidence="10 11">
    <name type="scientific">Arabidopsis arenosa</name>
    <name type="common">Sand rock-cress</name>
    <name type="synonym">Cardaminopsis arenosa</name>
    <dbReference type="NCBI Taxonomy" id="38785"/>
    <lineage>
        <taxon>Eukaryota</taxon>
        <taxon>Viridiplantae</taxon>
        <taxon>Streptophyta</taxon>
        <taxon>Embryophyta</taxon>
        <taxon>Tracheophyta</taxon>
        <taxon>Spermatophyta</taxon>
        <taxon>Magnoliopsida</taxon>
        <taxon>eudicotyledons</taxon>
        <taxon>Gunneridae</taxon>
        <taxon>Pentapetalae</taxon>
        <taxon>rosids</taxon>
        <taxon>malvids</taxon>
        <taxon>Brassicales</taxon>
        <taxon>Brassicaceae</taxon>
        <taxon>Camelineae</taxon>
        <taxon>Arabidopsis</taxon>
    </lineage>
</organism>
<feature type="domain" description="C2" evidence="8">
    <location>
        <begin position="517"/>
        <end position="635"/>
    </location>
</feature>
<dbReference type="InterPro" id="IPR004182">
    <property type="entry name" value="GRAM"/>
</dbReference>
<evidence type="ECO:0000256" key="6">
    <source>
        <dbReference type="SAM" id="MobiDB-lite"/>
    </source>
</evidence>
<dbReference type="Gene3D" id="2.30.29.30">
    <property type="entry name" value="Pleckstrin-homology domain (PH domain)/Phosphotyrosine-binding domain (PTB)"/>
    <property type="match status" value="1"/>
</dbReference>
<feature type="transmembrane region" description="Helical" evidence="7">
    <location>
        <begin position="450"/>
        <end position="474"/>
    </location>
</feature>
<feature type="region of interest" description="Disordered" evidence="6">
    <location>
        <begin position="191"/>
        <end position="221"/>
    </location>
</feature>
<reference evidence="10" key="1">
    <citation type="submission" date="2021-01" db="EMBL/GenBank/DDBJ databases">
        <authorList>
            <person name="Bezrukov I."/>
        </authorList>
    </citation>
    <scope>NUCLEOTIDE SEQUENCE</scope>
</reference>
<keyword evidence="3 7" id="KW-0812">Transmembrane</keyword>
<dbReference type="SUPFAM" id="SSF49562">
    <property type="entry name" value="C2 domain (Calcium/lipid-binding domain, CaLB)"/>
    <property type="match status" value="2"/>
</dbReference>
<accession>A0A8S1ZBF0</accession>
<dbReference type="InterPro" id="IPR001680">
    <property type="entry name" value="WD40_rpt"/>
</dbReference>
<dbReference type="SUPFAM" id="SSF50978">
    <property type="entry name" value="WD40 repeat-like"/>
    <property type="match status" value="1"/>
</dbReference>
<evidence type="ECO:0000259" key="9">
    <source>
        <dbReference type="PROSITE" id="PS51778"/>
    </source>
</evidence>
<evidence type="ECO:0000313" key="10">
    <source>
        <dbReference type="EMBL" id="CAE5956421.1"/>
    </source>
</evidence>
<feature type="domain" description="VASt" evidence="9">
    <location>
        <begin position="848"/>
        <end position="1019"/>
    </location>
</feature>
<sequence>MKLQVRVVEARNLPAMDLNGFSDPYVRLQLGKQRSRTKVVKKNLNPKWAEDFSFGVDDLNDELVVSVLDEDKYFNDDFVGQVRVSVSLVFDAENQSLGTVWYPLNPKKKGSKKDCGEILLKICFSQKNSVLDLTSTGDQASASRSPDLRLESPIDPSTCASPSRSDDASSIPQTTFAGRFTQIFQKNAITATPTQSTSRSIDASEPSETSRPVFSLELSEDESSSASFEELLKAMESKDQGIEPPSNLPGGVVVDQLFMISPSDLNILLFASDSSLYASFTELQGTTEVQIGPWKGENDGESVKRVVSYLKAPTKLIKAVKGTEEQTYLKADGEVYAVLASVATPDVPFGSTFKVEVLYCISPGPELPSGEQCSRLVVSWRLNFLQSTMMKGMIENGARQGLKDNFEQYANLLAQSVKPVDSKDIGVNKEQALSSLQAEPQSDWKLAVQYFANFTVFSTFLIGIYVFIHIVFAIPSAIQGLEFNGLDLPDSIGEFVVSGVLVLQCERVLQLISRFMQARKQKGSDHGIKAHGDGWLLTVALIEGVDLAAVDPSGHCDPYIVFTSNGKTRTSSIKFQKSNPQWNEIFEFDAMADPPSVLNVEVFDFDGPFDEAVSLGNAEINFVRSNISDLADVWVPLQGKLAQACQSKLHLRIFLDHTGGGDVVRDYLNKMEKEVGKKINVRSPQTNSAFQKLFSLPQEEFLINDFTCHLKRKMPLQGRLFLSARIVGFYASLFGNKTKFFFLWEDIEDIQVLPPTLASMGSPIIVMTLRPNRGMDARIGAKTHDEEGRLKFHFHSFVSFNVAQKTIMALWKAKSLTPEQKVQAVEEESEQKLQSEESGLFLGVDDVRFSEVFSLILPVPVSFFMELFGGGEMDRKAMERAGCQSYSCSPWESEKDDVYERQTYYRDKRISRYRGEVTSTQQKTLVPEKNGWLVEEVMTLHGVPLGDYFNLHLRYQMEESASKPKTTYVRVYFGIEWLKSTRHQKRKMMKKGKGKNSGLLPNSFKIISSCLKTVSANATNVASSVRSAGASVAASISAAEDDKDQVTWAGFGILELSQHVTRHVLLLGYQNGFQVFDVEDASNFNELVSKRGGPVSFLQMQPLPARSGDHVGFWNSHPLLLVVAGDDTIGTGLGHSFSQNGSLARDGKSDSKAGDAINYPTTVRFYSLRSHSYVYVLRFRSSVCMIRCSSRVVAVGLANQIYCCDALTLENKFSVLTYPVPQPVRQGTTRVNVGYGPMAVGPRWLAYASKSSMTMKTGRLSPQTFTSSPSLSPSSSSGGSSFMARYAMESSKQLANGLINLGDMGYKTLSKYCQDMLPDGSTSPASPNSIWKVGGVTGSDAENAGMVAVKDLVSGALVSQFKAHTSPISALCFDPSGTLLVTASVCGNNINVFQIMPSRSHNAPGDLSYEWESSHMHLFKLHRGITSAIVQDICFSQQSQWVAIISSKGTCHIFVLNSSGSDAEGEEPTRLPASSLPWWFTQSLSNNQQSLPPPPAVALSVVSRIKYSSFGWLNTVSNAATAATGKVFVPSGAVAAVFHKSVTQDHQLNSRTNALEHILVYTPSGHVVQHELLPSVCTESPENGSTVQRTSHVQVQEDDLRVKVEPIQWWDVCRRSDWLETEERLPKSITEKQYDLETVSNNLTSHEVSCLSLDINSHFGEDKYLKSCSEKPPERSHCHLSNFEVKVTSGMLPVWQNSKISFHVMDSPRDSSSTGGEFEIEKVPAHELEIKQKKLLPVFDHFHSTKATLEDRFSMKCYHTSASGSHQANGKICQDIINCHSKPGSVESAESSEEGSTKQMENLRDSDHMNNSFKSSLALYPTVNGIYKEIEKNNTNGWIEKPVTANLSTLKETRTTNGFTTPPIHTDSIVNEQILSTGKPSMGFGFALNEEHCKAVADPKEEHLKKKLDEVTNGHHLNVNNNTEKLQGDEMVYGMVSFVGD</sequence>
<feature type="region of interest" description="Disordered" evidence="6">
    <location>
        <begin position="1783"/>
        <end position="1809"/>
    </location>
</feature>
<dbReference type="InterPro" id="IPR000008">
    <property type="entry name" value="C2_dom"/>
</dbReference>
<dbReference type="SMART" id="SM00568">
    <property type="entry name" value="GRAM"/>
    <property type="match status" value="1"/>
</dbReference>
<dbReference type="GO" id="GO:0000407">
    <property type="term" value="C:phagophore assembly site"/>
    <property type="evidence" value="ECO:0007669"/>
    <property type="project" value="UniProtKB-SubCell"/>
</dbReference>
<evidence type="ECO:0000256" key="1">
    <source>
        <dbReference type="ARBA" id="ARBA00004167"/>
    </source>
</evidence>
<keyword evidence="4 7" id="KW-1133">Transmembrane helix</keyword>
<dbReference type="SMART" id="SM00239">
    <property type="entry name" value="C2"/>
    <property type="match status" value="2"/>
</dbReference>
<evidence type="ECO:0000256" key="7">
    <source>
        <dbReference type="SAM" id="Phobius"/>
    </source>
</evidence>
<protein>
    <recommendedName>
        <fullName evidence="12">C2 domain-containing protein</fullName>
    </recommendedName>
</protein>
<dbReference type="PANTHER" id="PTHR46296:SF8">
    <property type="entry name" value="OS06G0297800 PROTEIN"/>
    <property type="match status" value="1"/>
</dbReference>
<feature type="domain" description="VASt" evidence="9">
    <location>
        <begin position="249"/>
        <end position="421"/>
    </location>
</feature>
<evidence type="ECO:0000259" key="8">
    <source>
        <dbReference type="PROSITE" id="PS50004"/>
    </source>
</evidence>
<evidence type="ECO:0000256" key="4">
    <source>
        <dbReference type="ARBA" id="ARBA00022989"/>
    </source>
</evidence>
<dbReference type="CDD" id="cd13219">
    <property type="entry name" value="PH-GRAM_C2-GRAM"/>
    <property type="match status" value="1"/>
</dbReference>
<dbReference type="EMBL" id="LR999451">
    <property type="protein sequence ID" value="CAE5956421.1"/>
    <property type="molecule type" value="Genomic_DNA"/>
</dbReference>
<keyword evidence="5 7" id="KW-0472">Membrane</keyword>
<feature type="domain" description="C2" evidence="8">
    <location>
        <begin position="1"/>
        <end position="102"/>
    </location>
</feature>
<dbReference type="InterPro" id="IPR048382">
    <property type="entry name" value="BCAS3_WD40"/>
</dbReference>
<dbReference type="Pfam" id="PF02893">
    <property type="entry name" value="GRAM"/>
    <property type="match status" value="1"/>
</dbReference>
<dbReference type="Pfam" id="PF21034">
    <property type="entry name" value="BCAS3_WD40"/>
    <property type="match status" value="1"/>
</dbReference>
<evidence type="ECO:0000256" key="2">
    <source>
        <dbReference type="ARBA" id="ARBA00004329"/>
    </source>
</evidence>
<evidence type="ECO:0000256" key="5">
    <source>
        <dbReference type="ARBA" id="ARBA00023136"/>
    </source>
</evidence>
<dbReference type="CDD" id="cd00030">
    <property type="entry name" value="C2"/>
    <property type="match status" value="2"/>
</dbReference>
<comment type="subcellular location">
    <subcellularLocation>
        <location evidence="1">Membrane</location>
        <topology evidence="1">Single-pass membrane protein</topology>
    </subcellularLocation>
    <subcellularLocation>
        <location evidence="2">Preautophagosomal structure</location>
    </subcellularLocation>
</comment>
<dbReference type="InterPro" id="IPR036322">
    <property type="entry name" value="WD40_repeat_dom_sf"/>
</dbReference>
<dbReference type="PRINTS" id="PR00360">
    <property type="entry name" value="C2DOMAIN"/>
</dbReference>
<name>A0A8S1ZBF0_ARAAE</name>
<feature type="region of interest" description="Disordered" evidence="6">
    <location>
        <begin position="136"/>
        <end position="172"/>
    </location>
</feature>
<dbReference type="Proteomes" id="UP000682877">
    <property type="component" value="Chromosome 1"/>
</dbReference>
<dbReference type="InterPro" id="IPR015943">
    <property type="entry name" value="WD40/YVTN_repeat-like_dom_sf"/>
</dbReference>